<dbReference type="InterPro" id="IPR011708">
    <property type="entry name" value="DNA_pol3_alpha_NTPase_dom"/>
</dbReference>
<dbReference type="STRING" id="1276246.SCULI_v1c08770"/>
<evidence type="ECO:0000256" key="6">
    <source>
        <dbReference type="ARBA" id="ARBA00049244"/>
    </source>
</evidence>
<dbReference type="InterPro" id="IPR004805">
    <property type="entry name" value="DnaE2/DnaE/PolC"/>
</dbReference>
<reference evidence="11 12" key="1">
    <citation type="journal article" date="2014" name="Genome Biol. Evol.">
        <title>Molecular evolution of the substrate utilization strategies and putative virulence factors in mosquito-associated Spiroplasma species.</title>
        <authorList>
            <person name="Chang T.H."/>
            <person name="Lo W.S."/>
            <person name="Ku C."/>
            <person name="Chen L.L."/>
            <person name="Kuo C.H."/>
        </authorList>
    </citation>
    <scope>NUCLEOTIDE SEQUENCE [LARGE SCALE GENOMIC DNA]</scope>
    <source>
        <strain evidence="11">AES-1</strain>
    </source>
</reference>
<evidence type="ECO:0000256" key="2">
    <source>
        <dbReference type="ARBA" id="ARBA00022679"/>
    </source>
</evidence>
<gene>
    <name evidence="11" type="primary">dnaE</name>
    <name evidence="11" type="ORF">SCULI_v1c08770</name>
</gene>
<feature type="domain" description="PHP" evidence="7">
    <location>
        <begin position="8"/>
        <end position="120"/>
    </location>
</feature>
<dbReference type="PATRIC" id="fig|1276246.3.peg.872"/>
<dbReference type="PANTHER" id="PTHR32294:SF0">
    <property type="entry name" value="DNA POLYMERASE III SUBUNIT ALPHA"/>
    <property type="match status" value="1"/>
</dbReference>
<proteinExistence type="predicted"/>
<dbReference type="InterPro" id="IPR004013">
    <property type="entry name" value="PHP_dom"/>
</dbReference>
<dbReference type="HOGENOM" id="CLU_001600_0_1_14"/>
<dbReference type="eggNOG" id="COG0587">
    <property type="taxonomic scope" value="Bacteria"/>
</dbReference>
<evidence type="ECO:0000313" key="11">
    <source>
        <dbReference type="EMBL" id="AHI53217.1"/>
    </source>
</evidence>
<dbReference type="OrthoDB" id="9803237at2"/>
<feature type="domain" description="DNA polymerase III alpha subunit finger" evidence="10">
    <location>
        <begin position="511"/>
        <end position="673"/>
    </location>
</feature>
<dbReference type="EMBL" id="CP006681">
    <property type="protein sequence ID" value="AHI53217.1"/>
    <property type="molecule type" value="Genomic_DNA"/>
</dbReference>
<keyword evidence="5" id="KW-0239">DNA-directed DNA polymerase</keyword>
<dbReference type="KEGG" id="scq:SCULI_v1c08770"/>
<dbReference type="GO" id="GO:0006260">
    <property type="term" value="P:DNA replication"/>
    <property type="evidence" value="ECO:0007669"/>
    <property type="project" value="UniProtKB-KW"/>
</dbReference>
<evidence type="ECO:0000313" key="12">
    <source>
        <dbReference type="Proteomes" id="UP000019267"/>
    </source>
</evidence>
<dbReference type="Pfam" id="PF17657">
    <property type="entry name" value="DNA_pol3_finger"/>
    <property type="match status" value="1"/>
</dbReference>
<keyword evidence="12" id="KW-1185">Reference proteome</keyword>
<evidence type="ECO:0000259" key="8">
    <source>
        <dbReference type="Pfam" id="PF07733"/>
    </source>
</evidence>
<evidence type="ECO:0000259" key="9">
    <source>
        <dbReference type="Pfam" id="PF14579"/>
    </source>
</evidence>
<comment type="catalytic activity">
    <reaction evidence="6">
        <text>DNA(n) + a 2'-deoxyribonucleoside 5'-triphosphate = DNA(n+1) + diphosphate</text>
        <dbReference type="Rhea" id="RHEA:22508"/>
        <dbReference type="Rhea" id="RHEA-COMP:17339"/>
        <dbReference type="Rhea" id="RHEA-COMP:17340"/>
        <dbReference type="ChEBI" id="CHEBI:33019"/>
        <dbReference type="ChEBI" id="CHEBI:61560"/>
        <dbReference type="ChEBI" id="CHEBI:173112"/>
        <dbReference type="EC" id="2.7.7.7"/>
    </reaction>
</comment>
<dbReference type="NCBIfam" id="TIGR00594">
    <property type="entry name" value="polc"/>
    <property type="match status" value="1"/>
</dbReference>
<dbReference type="Pfam" id="PF07733">
    <property type="entry name" value="DNA_pol3_alpha"/>
    <property type="match status" value="1"/>
</dbReference>
<dbReference type="InterPro" id="IPR029460">
    <property type="entry name" value="DNAPol_HHH"/>
</dbReference>
<feature type="domain" description="DNA polymerase helix-hairpin-helix motif" evidence="9">
    <location>
        <begin position="747"/>
        <end position="837"/>
    </location>
</feature>
<protein>
    <recommendedName>
        <fullName evidence="1">DNA-directed DNA polymerase</fullName>
        <ecNumber evidence="1">2.7.7.7</ecNumber>
    </recommendedName>
</protein>
<dbReference type="EC" id="2.7.7.7" evidence="1"/>
<evidence type="ECO:0000256" key="5">
    <source>
        <dbReference type="ARBA" id="ARBA00022932"/>
    </source>
</evidence>
<feature type="domain" description="Bacterial DNA polymerase III alpha subunit NTPase" evidence="8">
    <location>
        <begin position="253"/>
        <end position="508"/>
    </location>
</feature>
<dbReference type="PANTHER" id="PTHR32294">
    <property type="entry name" value="DNA POLYMERASE III SUBUNIT ALPHA"/>
    <property type="match status" value="1"/>
</dbReference>
<evidence type="ECO:0000259" key="10">
    <source>
        <dbReference type="Pfam" id="PF17657"/>
    </source>
</evidence>
<evidence type="ECO:0000259" key="7">
    <source>
        <dbReference type="Pfam" id="PF02811"/>
    </source>
</evidence>
<dbReference type="Gene3D" id="3.20.20.140">
    <property type="entry name" value="Metal-dependent hydrolases"/>
    <property type="match status" value="1"/>
</dbReference>
<organism evidence="11 12">
    <name type="scientific">Spiroplasma culicicola AES-1</name>
    <dbReference type="NCBI Taxonomy" id="1276246"/>
    <lineage>
        <taxon>Bacteria</taxon>
        <taxon>Bacillati</taxon>
        <taxon>Mycoplasmatota</taxon>
        <taxon>Mollicutes</taxon>
        <taxon>Entomoplasmatales</taxon>
        <taxon>Spiroplasmataceae</taxon>
        <taxon>Spiroplasma</taxon>
    </lineage>
</organism>
<dbReference type="InterPro" id="IPR041931">
    <property type="entry name" value="DNA_pol3_alpha_thumb_dom"/>
</dbReference>
<keyword evidence="3" id="KW-0548">Nucleotidyltransferase</keyword>
<dbReference type="Gene3D" id="1.10.10.1600">
    <property type="entry name" value="Bacterial DNA polymerase III alpha subunit, thumb domain"/>
    <property type="match status" value="1"/>
</dbReference>
<sequence>MEYLNLLNLQTSYNFLNSTIRPQDYINFLKRNDFKLGFYAENNTMYGVAEFLQLAKENDIKPVIGVNVDISYGRILLFAKNNLGYQNVSYISSYISNLDRYDINKIEKEIFNLNYDNNIVIFIPTIENFDNFKSKINSLFKANLFYGVTKVNYEYLKKDQNIVFANEINFLYEDDYFDFKVLRAIGEAKLLNEVDTVSKNFYFTSNQVNQYMDMNLHNQNIDLIASQIENQVIDYQAKHFLTYPNAQKMPSDSYLEKICYEKLSELNYEIDKNQYLERLNYELDVIKKMGFADYFLIVADMVNAAKEKNILVGPGRGSAAGSLVAYLLGITQPDPIKWGLLFERFLNIERVTMPDIDIDFQDDRREEVLEYLFEKYGKDHFATITTFQTIGIKNALRDCGRVFDIPNDEINQMTKQIYDGNIKDLDKALSESKILTKYQEKYPRIFGVIKNIIGLPRQTGTHAAGVVFCDIPMHQVVPTKMGINGISQTQFSMNYLEDIGLIKTDILGLRNLTTIQEVLKIIQTQRNETLALEHILDRDQETFELLKTGQTSGIFQLESSGMTEVLRKMNPTSIDDIAITSSLYRPGPQENIPLYIERKNQKQADYIIDNNLEDILGYTYGIIVYQEQVMQLLQRVAGFSLSKSDIVRRAMGKKDQKLMNQFKSEFMNGALNSGYEKNKAEELWHYVEKFAEYGFNKSHAISYSIISYWMAYLKTHYKVEFYCSLLNGVLRNEVRTSQYLNELKNYGYKINGPSIKNPNKRYYFTNNTINMPLNTIKTIGPEFIKNIQTIFKTDKAVFDNILILLSQLSQFGLGEQKYNALVYSGAFDIYGYSRKELIENREAILNLANIKHTLHASELSLDIRQSKDNLEEIVAFEKEYLGFYVSSHPLSIFRKKIVNNDKLIYLSNLNKDNMTSDVLVMVENIVTKTDKNGGQMCFVDISDESASMVMTIFASTYEKIKNEIAIGKYLILKIKTQLFNNKISAILIEFKKNIK</sequence>
<keyword evidence="4" id="KW-0235">DNA replication</keyword>
<dbReference type="Gene3D" id="1.10.150.870">
    <property type="match status" value="1"/>
</dbReference>
<evidence type="ECO:0000256" key="1">
    <source>
        <dbReference type="ARBA" id="ARBA00012417"/>
    </source>
</evidence>
<dbReference type="AlphaFoldDB" id="W6A8A6"/>
<dbReference type="Pfam" id="PF14579">
    <property type="entry name" value="HHH_6"/>
    <property type="match status" value="1"/>
</dbReference>
<dbReference type="GO" id="GO:0008408">
    <property type="term" value="F:3'-5' exonuclease activity"/>
    <property type="evidence" value="ECO:0007669"/>
    <property type="project" value="InterPro"/>
</dbReference>
<keyword evidence="2" id="KW-0808">Transferase</keyword>
<name>W6A8A6_9MOLU</name>
<evidence type="ECO:0000256" key="3">
    <source>
        <dbReference type="ARBA" id="ARBA00022695"/>
    </source>
</evidence>
<dbReference type="Proteomes" id="UP000019267">
    <property type="component" value="Chromosome"/>
</dbReference>
<evidence type="ECO:0000256" key="4">
    <source>
        <dbReference type="ARBA" id="ARBA00022705"/>
    </source>
</evidence>
<dbReference type="RefSeq" id="WP_025363442.1">
    <property type="nucleotide sequence ID" value="NZ_CP006681.1"/>
</dbReference>
<dbReference type="GO" id="GO:0003887">
    <property type="term" value="F:DNA-directed DNA polymerase activity"/>
    <property type="evidence" value="ECO:0007669"/>
    <property type="project" value="UniProtKB-KW"/>
</dbReference>
<dbReference type="Pfam" id="PF02811">
    <property type="entry name" value="PHP"/>
    <property type="match status" value="1"/>
</dbReference>
<dbReference type="CDD" id="cd04485">
    <property type="entry name" value="DnaE_OBF"/>
    <property type="match status" value="1"/>
</dbReference>
<accession>W6A8A6</accession>
<dbReference type="CDD" id="cd07431">
    <property type="entry name" value="PHP_PolIIIA"/>
    <property type="match status" value="1"/>
</dbReference>
<dbReference type="InterPro" id="IPR040982">
    <property type="entry name" value="DNA_pol3_finger"/>
</dbReference>